<evidence type="ECO:0000256" key="7">
    <source>
        <dbReference type="ARBA" id="ARBA00022989"/>
    </source>
</evidence>
<dbReference type="PROSITE" id="PS01327">
    <property type="entry name" value="MSCL"/>
    <property type="match status" value="1"/>
</dbReference>
<dbReference type="Pfam" id="PF01741">
    <property type="entry name" value="MscL"/>
    <property type="match status" value="1"/>
</dbReference>
<comment type="function">
    <text evidence="11">Channel that opens in response to stretch forces in the membrane lipid bilayer. May participate in the regulation of osmotic pressure changes within the cell.</text>
</comment>
<dbReference type="PANTHER" id="PTHR30266:SF2">
    <property type="entry name" value="LARGE-CONDUCTANCE MECHANOSENSITIVE CHANNEL"/>
    <property type="match status" value="1"/>
</dbReference>
<dbReference type="KEGG" id="emo:DM558_12525"/>
<dbReference type="InterPro" id="IPR019823">
    <property type="entry name" value="Mechanosensitive_channel_CS"/>
</dbReference>
<accession>A0A451EP31</accession>
<feature type="transmembrane region" description="Helical" evidence="11">
    <location>
        <begin position="20"/>
        <end position="42"/>
    </location>
</feature>
<organism evidence="12 13">
    <name type="scientific">Entomomonas moraniae</name>
    <dbReference type="NCBI Taxonomy" id="2213226"/>
    <lineage>
        <taxon>Bacteria</taxon>
        <taxon>Pseudomonadati</taxon>
        <taxon>Pseudomonadota</taxon>
        <taxon>Gammaproteobacteria</taxon>
        <taxon>Pseudomonadales</taxon>
        <taxon>Pseudomonadaceae</taxon>
        <taxon>Entomomonas</taxon>
    </lineage>
</organism>
<evidence type="ECO:0000313" key="13">
    <source>
        <dbReference type="Proteomes" id="UP000273143"/>
    </source>
</evidence>
<dbReference type="GO" id="GO:0005886">
    <property type="term" value="C:plasma membrane"/>
    <property type="evidence" value="ECO:0007669"/>
    <property type="project" value="UniProtKB-SubCell"/>
</dbReference>
<evidence type="ECO:0000256" key="8">
    <source>
        <dbReference type="ARBA" id="ARBA00023065"/>
    </source>
</evidence>
<keyword evidence="7 11" id="KW-1133">Transmembrane helix</keyword>
<reference evidence="13" key="1">
    <citation type="submission" date="2018-06" db="EMBL/GenBank/DDBJ databases">
        <title>Complete genome of Pseudomonas insecticola strain QZS01.</title>
        <authorList>
            <person name="Wang J."/>
            <person name="Su Q."/>
        </authorList>
    </citation>
    <scope>NUCLEOTIDE SEQUENCE [LARGE SCALE GENOMIC DNA]</scope>
    <source>
        <strain evidence="13">QZS01</strain>
    </source>
</reference>
<dbReference type="GO" id="GO:0008381">
    <property type="term" value="F:mechanosensitive monoatomic ion channel activity"/>
    <property type="evidence" value="ECO:0007669"/>
    <property type="project" value="UniProtKB-UniRule"/>
</dbReference>
<dbReference type="InterPro" id="IPR037673">
    <property type="entry name" value="MSC/AndL"/>
</dbReference>
<keyword evidence="8 11" id="KW-0406">Ion transport</keyword>
<comment type="similarity">
    <text evidence="2 11">Belongs to the MscL family.</text>
</comment>
<evidence type="ECO:0000256" key="4">
    <source>
        <dbReference type="ARBA" id="ARBA00022448"/>
    </source>
</evidence>
<keyword evidence="6 11" id="KW-0812">Transmembrane</keyword>
<protein>
    <recommendedName>
        <fullName evidence="11">Large-conductance mechanosensitive channel</fullName>
    </recommendedName>
</protein>
<evidence type="ECO:0000256" key="2">
    <source>
        <dbReference type="ARBA" id="ARBA00007254"/>
    </source>
</evidence>
<sequence length="139" mass="15176">MSLAQEFKKFAMRGNVMDMAVGIIIGAAFGKIVSSFVGDIIMPPLGILIGGVDFSDLSITLKAATEGAPAVVLAYGKFIQTIVDFLIIAFAIFMGIKGMNKLMHKEEEKKVEEPAKPTQEELLTQIRDLLKEQKNNDNT</sequence>
<name>A0A451EP31_9GAMM</name>
<keyword evidence="13" id="KW-1185">Reference proteome</keyword>
<dbReference type="NCBIfam" id="TIGR00220">
    <property type="entry name" value="mscL"/>
    <property type="match status" value="1"/>
</dbReference>
<dbReference type="RefSeq" id="WP_127164291.1">
    <property type="nucleotide sequence ID" value="NZ_CP029822.1"/>
</dbReference>
<evidence type="ECO:0000256" key="5">
    <source>
        <dbReference type="ARBA" id="ARBA00022475"/>
    </source>
</evidence>
<proteinExistence type="inferred from homology"/>
<dbReference type="PRINTS" id="PR01264">
    <property type="entry name" value="MECHCHANNEL"/>
</dbReference>
<evidence type="ECO:0000256" key="6">
    <source>
        <dbReference type="ARBA" id="ARBA00022692"/>
    </source>
</evidence>
<gene>
    <name evidence="11 12" type="primary">mscL</name>
    <name evidence="12" type="ORF">DM558_12525</name>
</gene>
<keyword evidence="4 11" id="KW-0813">Transport</keyword>
<comment type="subcellular location">
    <subcellularLocation>
        <location evidence="11">Cell inner membrane</location>
        <topology evidence="11">Multi-pass membrane protein</topology>
    </subcellularLocation>
    <subcellularLocation>
        <location evidence="1">Cell membrane</location>
        <topology evidence="1">Multi-pass membrane protein</topology>
    </subcellularLocation>
</comment>
<evidence type="ECO:0000256" key="9">
    <source>
        <dbReference type="ARBA" id="ARBA00023136"/>
    </source>
</evidence>
<evidence type="ECO:0000256" key="10">
    <source>
        <dbReference type="ARBA" id="ARBA00023303"/>
    </source>
</evidence>
<dbReference type="AlphaFoldDB" id="A0A451EP31"/>
<dbReference type="HAMAP" id="MF_00115">
    <property type="entry name" value="MscL"/>
    <property type="match status" value="1"/>
</dbReference>
<dbReference type="Gene3D" id="1.10.1200.120">
    <property type="entry name" value="Large-conductance mechanosensitive channel, MscL, domain 1"/>
    <property type="match status" value="1"/>
</dbReference>
<dbReference type="InterPro" id="IPR036019">
    <property type="entry name" value="MscL_channel"/>
</dbReference>
<dbReference type="SUPFAM" id="SSF81330">
    <property type="entry name" value="Gated mechanosensitive channel"/>
    <property type="match status" value="1"/>
</dbReference>
<comment type="subunit">
    <text evidence="3 11">Homopentamer.</text>
</comment>
<evidence type="ECO:0000313" key="12">
    <source>
        <dbReference type="EMBL" id="AZS51544.1"/>
    </source>
</evidence>
<dbReference type="Proteomes" id="UP000273143">
    <property type="component" value="Chromosome"/>
</dbReference>
<evidence type="ECO:0000256" key="11">
    <source>
        <dbReference type="HAMAP-Rule" id="MF_00115"/>
    </source>
</evidence>
<keyword evidence="9 11" id="KW-0472">Membrane</keyword>
<evidence type="ECO:0000256" key="3">
    <source>
        <dbReference type="ARBA" id="ARBA00011255"/>
    </source>
</evidence>
<dbReference type="InterPro" id="IPR001185">
    <property type="entry name" value="MS_channel"/>
</dbReference>
<dbReference type="PANTHER" id="PTHR30266">
    <property type="entry name" value="MECHANOSENSITIVE CHANNEL MSCL"/>
    <property type="match status" value="1"/>
</dbReference>
<dbReference type="FunFam" id="1.10.1200.120:FF:000001">
    <property type="entry name" value="Large-conductance mechanosensitive channel"/>
    <property type="match status" value="1"/>
</dbReference>
<keyword evidence="5 11" id="KW-1003">Cell membrane</keyword>
<keyword evidence="11" id="KW-0997">Cell inner membrane</keyword>
<evidence type="ECO:0000256" key="1">
    <source>
        <dbReference type="ARBA" id="ARBA00004651"/>
    </source>
</evidence>
<dbReference type="NCBIfam" id="NF001843">
    <property type="entry name" value="PRK00567.1-4"/>
    <property type="match status" value="1"/>
</dbReference>
<dbReference type="EMBL" id="CP029822">
    <property type="protein sequence ID" value="AZS51544.1"/>
    <property type="molecule type" value="Genomic_DNA"/>
</dbReference>
<keyword evidence="10 11" id="KW-0407">Ion channel</keyword>
<feature type="transmembrane region" description="Helical" evidence="11">
    <location>
        <begin position="78"/>
        <end position="96"/>
    </location>
</feature>